<organism evidence="9 10">
    <name type="scientific">Ectothiorhodospira haloalkaliphila</name>
    <dbReference type="NCBI Taxonomy" id="421628"/>
    <lineage>
        <taxon>Bacteria</taxon>
        <taxon>Pseudomonadati</taxon>
        <taxon>Pseudomonadota</taxon>
        <taxon>Gammaproteobacteria</taxon>
        <taxon>Chromatiales</taxon>
        <taxon>Ectothiorhodospiraceae</taxon>
        <taxon>Ectothiorhodospira</taxon>
    </lineage>
</organism>
<dbReference type="Pfam" id="PF01594">
    <property type="entry name" value="AI-2E_transport"/>
    <property type="match status" value="1"/>
</dbReference>
<keyword evidence="4" id="KW-1003">Cell membrane</keyword>
<evidence type="ECO:0000256" key="6">
    <source>
        <dbReference type="ARBA" id="ARBA00022989"/>
    </source>
</evidence>
<dbReference type="EMBL" id="CP007268">
    <property type="protein sequence ID" value="AHK79982.1"/>
    <property type="molecule type" value="Genomic_DNA"/>
</dbReference>
<dbReference type="PATRIC" id="fig|1354791.3.peg.3168"/>
<dbReference type="GO" id="GO:0005886">
    <property type="term" value="C:plasma membrane"/>
    <property type="evidence" value="ECO:0007669"/>
    <property type="project" value="UniProtKB-SubCell"/>
</dbReference>
<dbReference type="AlphaFoldDB" id="W8KSI1"/>
<feature type="transmembrane region" description="Helical" evidence="8">
    <location>
        <begin position="159"/>
        <end position="177"/>
    </location>
</feature>
<dbReference type="RefSeq" id="WP_025282497.1">
    <property type="nucleotide sequence ID" value="NZ_CP007268.1"/>
</dbReference>
<evidence type="ECO:0000256" key="2">
    <source>
        <dbReference type="ARBA" id="ARBA00009773"/>
    </source>
</evidence>
<dbReference type="PANTHER" id="PTHR21716:SF53">
    <property type="entry name" value="PERMEASE PERM-RELATED"/>
    <property type="match status" value="1"/>
</dbReference>
<feature type="transmembrane region" description="Helical" evidence="8">
    <location>
        <begin position="20"/>
        <end position="52"/>
    </location>
</feature>
<dbReference type="OrthoDB" id="5562213at2"/>
<feature type="transmembrane region" description="Helical" evidence="8">
    <location>
        <begin position="240"/>
        <end position="262"/>
    </location>
</feature>
<dbReference type="HOGENOM" id="CLU_031275_8_0_6"/>
<feature type="transmembrane region" description="Helical" evidence="8">
    <location>
        <begin position="269"/>
        <end position="291"/>
    </location>
</feature>
<evidence type="ECO:0000313" key="10">
    <source>
        <dbReference type="Proteomes" id="UP000019442"/>
    </source>
</evidence>
<dbReference type="Proteomes" id="UP000019442">
    <property type="component" value="Chromosome"/>
</dbReference>
<keyword evidence="10" id="KW-1185">Reference proteome</keyword>
<keyword evidence="3" id="KW-0813">Transport</keyword>
<evidence type="ECO:0000256" key="3">
    <source>
        <dbReference type="ARBA" id="ARBA00022448"/>
    </source>
</evidence>
<gene>
    <name evidence="9" type="ORF">M911_13400</name>
</gene>
<feature type="transmembrane region" description="Helical" evidence="8">
    <location>
        <begin position="217"/>
        <end position="234"/>
    </location>
</feature>
<evidence type="ECO:0000256" key="5">
    <source>
        <dbReference type="ARBA" id="ARBA00022692"/>
    </source>
</evidence>
<reference evidence="10" key="2">
    <citation type="submission" date="2014-02" db="EMBL/GenBank/DDBJ databases">
        <title>Draft Genome Sequence of extremely halophilic bacteria Halorhodospira halochloris.</title>
        <authorList>
            <person name="Singh K.S."/>
        </authorList>
    </citation>
    <scope>NUCLEOTIDE SEQUENCE [LARGE SCALE GENOMIC DNA]</scope>
    <source>
        <strain evidence="10">A</strain>
    </source>
</reference>
<evidence type="ECO:0000256" key="8">
    <source>
        <dbReference type="SAM" id="Phobius"/>
    </source>
</evidence>
<evidence type="ECO:0000313" key="9">
    <source>
        <dbReference type="EMBL" id="AHK79982.1"/>
    </source>
</evidence>
<name>W8KSI1_9GAMM</name>
<dbReference type="PANTHER" id="PTHR21716">
    <property type="entry name" value="TRANSMEMBRANE PROTEIN"/>
    <property type="match status" value="1"/>
</dbReference>
<feature type="transmembrane region" description="Helical" evidence="8">
    <location>
        <begin position="64"/>
        <end position="93"/>
    </location>
</feature>
<comment type="similarity">
    <text evidence="2">Belongs to the autoinducer-2 exporter (AI-2E) (TC 2.A.86) family.</text>
</comment>
<sequence length="383" mass="42820">MFTLLREWYSRHFSNPQVFVLAAFLVMGLVVLVLAGQLLAPLLAAVIIAYLLEWAVHALEQRGLPRLLAVTLCFVLFLGVMLGVVLVVVPILMQQIGQLVRELPRMILEGQRMLLQLPENYPHMVTEDQVREVMGALRAQSIVLGQRVLNLTLMSAMQMMNLLVYLIIVPLMVFFLLKDKALILAWFASFLPRDSGLVQVVWQEVHVRISSYVRGKFIEIVIVWGVTYLVFWMLGLNYALLISLLVGLSVLIPLVGAIAVTLPVALVAYFQWGFSAPFIHVMLAYTVIQMLDGNVLVPLLFSEMMNLHPLAIIVAVIIFGGLWGLWGVFFAIPLATLVNAVIRAWPSESFMESHQHHPDHVTPPSCQANADVTCTAQTANFDQ</sequence>
<dbReference type="InterPro" id="IPR002549">
    <property type="entry name" value="AI-2E-like"/>
</dbReference>
<evidence type="ECO:0000256" key="7">
    <source>
        <dbReference type="ARBA" id="ARBA00023136"/>
    </source>
</evidence>
<evidence type="ECO:0000256" key="4">
    <source>
        <dbReference type="ARBA" id="ARBA00022475"/>
    </source>
</evidence>
<dbReference type="KEGG" id="hhc:M911_13400"/>
<keyword evidence="5 8" id="KW-0812">Transmembrane</keyword>
<comment type="subcellular location">
    <subcellularLocation>
        <location evidence="1">Cell membrane</location>
        <topology evidence="1">Multi-pass membrane protein</topology>
    </subcellularLocation>
</comment>
<protein>
    <submittedName>
        <fullName evidence="9">Permase</fullName>
    </submittedName>
</protein>
<keyword evidence="7 8" id="KW-0472">Membrane</keyword>
<dbReference type="GO" id="GO:0055085">
    <property type="term" value="P:transmembrane transport"/>
    <property type="evidence" value="ECO:0007669"/>
    <property type="project" value="TreeGrafter"/>
</dbReference>
<evidence type="ECO:0000256" key="1">
    <source>
        <dbReference type="ARBA" id="ARBA00004651"/>
    </source>
</evidence>
<keyword evidence="6 8" id="KW-1133">Transmembrane helix</keyword>
<reference evidence="9 10" key="1">
    <citation type="journal article" date="2014" name="J Genomics">
        <title>Draft Genome Sequence of the Extremely Halophilic Phototrophic Purple Sulfur Bacterium Halorhodospira halochloris.</title>
        <authorList>
            <person name="Singh K.S."/>
            <person name="Kirksey J."/>
            <person name="Hoff W.D."/>
            <person name="Deole R."/>
        </authorList>
    </citation>
    <scope>NUCLEOTIDE SEQUENCE [LARGE SCALE GENOMIC DNA]</scope>
    <source>
        <strain evidence="9 10">A</strain>
    </source>
</reference>
<accession>W8KSI1</accession>
<proteinExistence type="inferred from homology"/>
<feature type="transmembrane region" description="Helical" evidence="8">
    <location>
        <begin position="311"/>
        <end position="342"/>
    </location>
</feature>